<reference evidence="7 8" key="1">
    <citation type="submission" date="2016-06" db="EMBL/GenBank/DDBJ databases">
        <authorList>
            <person name="Kjaerup R.B."/>
            <person name="Dalgaard T.S."/>
            <person name="Juul-Madsen H.R."/>
        </authorList>
    </citation>
    <scope>NUCLEOTIDE SEQUENCE [LARGE SCALE GENOMIC DNA]</scope>
    <source>
        <strain evidence="7 8">373-A1</strain>
    </source>
</reference>
<dbReference type="SUPFAM" id="SSF56112">
    <property type="entry name" value="Protein kinase-like (PK-like)"/>
    <property type="match status" value="1"/>
</dbReference>
<protein>
    <submittedName>
        <fullName evidence="7">Protein kinase</fullName>
    </submittedName>
</protein>
<organism evidence="7 8">
    <name type="scientific">Clostridium paraputrificum</name>
    <dbReference type="NCBI Taxonomy" id="29363"/>
    <lineage>
        <taxon>Bacteria</taxon>
        <taxon>Bacillati</taxon>
        <taxon>Bacillota</taxon>
        <taxon>Clostridia</taxon>
        <taxon>Eubacteriales</taxon>
        <taxon>Clostridiaceae</taxon>
        <taxon>Clostridium</taxon>
    </lineage>
</organism>
<keyword evidence="8" id="KW-1185">Reference proteome</keyword>
<sequence length="238" mass="28887">MDKLYEFGEKVNGYSIIKLLGEGRYGIVYLGENDNHEKVVIKQLKLDMIKKTKRKLIYEKKTLKMLDDPRFPKFISNFKDEYREGYILEYIEGKVIEDLLLEDNHRFSKEEIYEYCSKIIDMMETLHKNHIVHRDIRLPNLILKDNNELALIDFGLARIIDNRNYERELDYWYLGDFLLHLYYSSYEPESEEELPWYKELDLNNEERIFLKRLMGIKKCYSNIREIREQLDKIKSLSM</sequence>
<dbReference type="GO" id="GO:0000407">
    <property type="term" value="C:phagophore assembly site"/>
    <property type="evidence" value="ECO:0007669"/>
    <property type="project" value="TreeGrafter"/>
</dbReference>
<feature type="binding site" evidence="5">
    <location>
        <position position="51"/>
    </location>
    <ligand>
        <name>ATP</name>
        <dbReference type="ChEBI" id="CHEBI:30616"/>
    </ligand>
</feature>
<evidence type="ECO:0000259" key="6">
    <source>
        <dbReference type="PROSITE" id="PS50011"/>
    </source>
</evidence>
<dbReference type="EMBL" id="MAPZ01000014">
    <property type="protein sequence ID" value="OBY11508.1"/>
    <property type="molecule type" value="Genomic_DNA"/>
</dbReference>
<dbReference type="InterPro" id="IPR000719">
    <property type="entry name" value="Prot_kinase_dom"/>
</dbReference>
<dbReference type="CDD" id="cd00180">
    <property type="entry name" value="PKc"/>
    <property type="match status" value="1"/>
</dbReference>
<proteinExistence type="predicted"/>
<dbReference type="GO" id="GO:0016020">
    <property type="term" value="C:membrane"/>
    <property type="evidence" value="ECO:0007669"/>
    <property type="project" value="TreeGrafter"/>
</dbReference>
<dbReference type="AlphaFoldDB" id="A0A174VPM0"/>
<keyword evidence="4 5" id="KW-0067">ATP-binding</keyword>
<evidence type="ECO:0000256" key="4">
    <source>
        <dbReference type="ARBA" id="ARBA00022840"/>
    </source>
</evidence>
<keyword evidence="1" id="KW-0808">Transferase</keyword>
<keyword evidence="2 5" id="KW-0547">Nucleotide-binding</keyword>
<dbReference type="OrthoDB" id="9788659at2"/>
<evidence type="ECO:0000256" key="1">
    <source>
        <dbReference type="ARBA" id="ARBA00022679"/>
    </source>
</evidence>
<dbReference type="GO" id="GO:0004713">
    <property type="term" value="F:protein tyrosine kinase activity"/>
    <property type="evidence" value="ECO:0007669"/>
    <property type="project" value="InterPro"/>
</dbReference>
<evidence type="ECO:0000256" key="3">
    <source>
        <dbReference type="ARBA" id="ARBA00022777"/>
    </source>
</evidence>
<dbReference type="InterPro" id="IPR045269">
    <property type="entry name" value="Atg1-like"/>
</dbReference>
<name>A0A174VPM0_9CLOT</name>
<dbReference type="Gene3D" id="3.30.200.20">
    <property type="entry name" value="Phosphorylase Kinase, domain 1"/>
    <property type="match status" value="1"/>
</dbReference>
<dbReference type="PANTHER" id="PTHR24348:SF22">
    <property type="entry name" value="NON-SPECIFIC SERINE_THREONINE PROTEIN KINASE"/>
    <property type="match status" value="1"/>
</dbReference>
<feature type="domain" description="Protein kinase" evidence="6">
    <location>
        <begin position="14"/>
        <end position="238"/>
    </location>
</feature>
<dbReference type="Gene3D" id="1.10.510.10">
    <property type="entry name" value="Transferase(Phosphotransferase) domain 1"/>
    <property type="match status" value="1"/>
</dbReference>
<dbReference type="InterPro" id="IPR017441">
    <property type="entry name" value="Protein_kinase_ATP_BS"/>
</dbReference>
<dbReference type="SMART" id="SM00219">
    <property type="entry name" value="TyrKc"/>
    <property type="match status" value="1"/>
</dbReference>
<accession>A0A174VPM0</accession>
<comment type="caution">
    <text evidence="7">The sequence shown here is derived from an EMBL/GenBank/DDBJ whole genome shotgun (WGS) entry which is preliminary data.</text>
</comment>
<dbReference type="RefSeq" id="WP_055184444.1">
    <property type="nucleotide sequence ID" value="NZ_CABHIH010000001.1"/>
</dbReference>
<dbReference type="InterPro" id="IPR020635">
    <property type="entry name" value="Tyr_kinase_cat_dom"/>
</dbReference>
<evidence type="ECO:0000313" key="7">
    <source>
        <dbReference type="EMBL" id="OBY11508.1"/>
    </source>
</evidence>
<gene>
    <name evidence="7" type="ORF">CP373A1_06035</name>
</gene>
<evidence type="ECO:0000256" key="2">
    <source>
        <dbReference type="ARBA" id="ARBA00022741"/>
    </source>
</evidence>
<dbReference type="PROSITE" id="PS00107">
    <property type="entry name" value="PROTEIN_KINASE_ATP"/>
    <property type="match status" value="1"/>
</dbReference>
<dbReference type="eggNOG" id="COG0515">
    <property type="taxonomic scope" value="Bacteria"/>
</dbReference>
<evidence type="ECO:0000256" key="5">
    <source>
        <dbReference type="PROSITE-ProRule" id="PRU10141"/>
    </source>
</evidence>
<dbReference type="PROSITE" id="PS50011">
    <property type="entry name" value="PROTEIN_KINASE_DOM"/>
    <property type="match status" value="1"/>
</dbReference>
<dbReference type="GO" id="GO:0005776">
    <property type="term" value="C:autophagosome"/>
    <property type="evidence" value="ECO:0007669"/>
    <property type="project" value="TreeGrafter"/>
</dbReference>
<dbReference type="GO" id="GO:0005524">
    <property type="term" value="F:ATP binding"/>
    <property type="evidence" value="ECO:0007669"/>
    <property type="project" value="UniProtKB-UniRule"/>
</dbReference>
<keyword evidence="3 7" id="KW-0418">Kinase</keyword>
<dbReference type="GO" id="GO:0005829">
    <property type="term" value="C:cytosol"/>
    <property type="evidence" value="ECO:0007669"/>
    <property type="project" value="TreeGrafter"/>
</dbReference>
<dbReference type="InterPro" id="IPR011009">
    <property type="entry name" value="Kinase-like_dom_sf"/>
</dbReference>
<dbReference type="Proteomes" id="UP000092714">
    <property type="component" value="Unassembled WGS sequence"/>
</dbReference>
<dbReference type="GO" id="GO:0004674">
    <property type="term" value="F:protein serine/threonine kinase activity"/>
    <property type="evidence" value="ECO:0007669"/>
    <property type="project" value="InterPro"/>
</dbReference>
<dbReference type="PANTHER" id="PTHR24348">
    <property type="entry name" value="SERINE/THREONINE-PROTEIN KINASE UNC-51-RELATED"/>
    <property type="match status" value="1"/>
</dbReference>
<dbReference type="Pfam" id="PF00069">
    <property type="entry name" value="Pkinase"/>
    <property type="match status" value="1"/>
</dbReference>
<evidence type="ECO:0000313" key="8">
    <source>
        <dbReference type="Proteomes" id="UP000092714"/>
    </source>
</evidence>